<dbReference type="EMBL" id="CAJEWN010000109">
    <property type="protein sequence ID" value="CAD2165277.1"/>
    <property type="molecule type" value="Genomic_DNA"/>
</dbReference>
<dbReference type="Pfam" id="PF09607">
    <property type="entry name" value="BrkDBD"/>
    <property type="match status" value="1"/>
</dbReference>
<feature type="domain" description="Brinker DNA-binding" evidence="3">
    <location>
        <begin position="27"/>
        <end position="72"/>
    </location>
</feature>
<accession>A0A6V7UT36</accession>
<evidence type="ECO:0000256" key="1">
    <source>
        <dbReference type="ARBA" id="ARBA00004123"/>
    </source>
</evidence>
<gene>
    <name evidence="4" type="ORF">MENT_LOCUS17071</name>
</gene>
<organism evidence="4 5">
    <name type="scientific">Meloidogyne enterolobii</name>
    <name type="common">Root-knot nematode worm</name>
    <name type="synonym">Meloidogyne mayaguensis</name>
    <dbReference type="NCBI Taxonomy" id="390850"/>
    <lineage>
        <taxon>Eukaryota</taxon>
        <taxon>Metazoa</taxon>
        <taxon>Ecdysozoa</taxon>
        <taxon>Nematoda</taxon>
        <taxon>Chromadorea</taxon>
        <taxon>Rhabditida</taxon>
        <taxon>Tylenchina</taxon>
        <taxon>Tylenchomorpha</taxon>
        <taxon>Tylenchoidea</taxon>
        <taxon>Meloidogynidae</taxon>
        <taxon>Meloidogyninae</taxon>
        <taxon>Meloidogyne</taxon>
    </lineage>
</organism>
<evidence type="ECO:0000313" key="5">
    <source>
        <dbReference type="Proteomes" id="UP000580250"/>
    </source>
</evidence>
<dbReference type="InterPro" id="IPR018586">
    <property type="entry name" value="Brinker_DNA-bd"/>
</dbReference>
<name>A0A6V7UT36_MELEN</name>
<evidence type="ECO:0000256" key="2">
    <source>
        <dbReference type="SAM" id="MobiDB-lite"/>
    </source>
</evidence>
<sequence>MSDSDVDVVNVSNSEEEPGPSKAKKCRRSYTITQKIEVIDFAKSNSISAASRRFKVTRSTVQDWLRQEKELRMLLKFYEDWMIHDNIETTSAGNPKAPPMIEYLGWIANAWEELPEELISKSFKICGITTATNGSEDDQIHCFKPEGAIPTGLDSLRKERNETNFLEMIDLINEIDLIQDEENGILSDDSLEF</sequence>
<protein>
    <recommendedName>
        <fullName evidence="3">Brinker DNA-binding domain-containing protein</fullName>
    </recommendedName>
</protein>
<dbReference type="OrthoDB" id="5867932at2759"/>
<comment type="caution">
    <text evidence="4">The sequence shown here is derived from an EMBL/GenBank/DDBJ whole genome shotgun (WGS) entry which is preliminary data.</text>
</comment>
<feature type="region of interest" description="Disordered" evidence="2">
    <location>
        <begin position="1"/>
        <end position="25"/>
    </location>
</feature>
<reference evidence="4 5" key="1">
    <citation type="submission" date="2020-08" db="EMBL/GenBank/DDBJ databases">
        <authorList>
            <person name="Koutsovoulos G."/>
            <person name="Danchin GJ E."/>
        </authorList>
    </citation>
    <scope>NUCLEOTIDE SEQUENCE [LARGE SCALE GENOMIC DNA]</scope>
</reference>
<dbReference type="InterPro" id="IPR009057">
    <property type="entry name" value="Homeodomain-like_sf"/>
</dbReference>
<comment type="subcellular location">
    <subcellularLocation>
        <location evidence="1">Nucleus</location>
    </subcellularLocation>
</comment>
<dbReference type="AlphaFoldDB" id="A0A6V7UT36"/>
<dbReference type="GO" id="GO:0005634">
    <property type="term" value="C:nucleus"/>
    <property type="evidence" value="ECO:0007669"/>
    <property type="project" value="UniProtKB-SubCell"/>
</dbReference>
<dbReference type="Gene3D" id="1.10.10.60">
    <property type="entry name" value="Homeodomain-like"/>
    <property type="match status" value="1"/>
</dbReference>
<dbReference type="Proteomes" id="UP000580250">
    <property type="component" value="Unassembled WGS sequence"/>
</dbReference>
<dbReference type="SUPFAM" id="SSF46689">
    <property type="entry name" value="Homeodomain-like"/>
    <property type="match status" value="1"/>
</dbReference>
<proteinExistence type="predicted"/>
<evidence type="ECO:0000259" key="3">
    <source>
        <dbReference type="Pfam" id="PF09607"/>
    </source>
</evidence>
<evidence type="ECO:0000313" key="4">
    <source>
        <dbReference type="EMBL" id="CAD2165277.1"/>
    </source>
</evidence>